<evidence type="ECO:0000313" key="3">
    <source>
        <dbReference type="EMBL" id="NHC14849.1"/>
    </source>
</evidence>
<dbReference type="PROSITE" id="PS51707">
    <property type="entry name" value="CYTH"/>
    <property type="match status" value="1"/>
</dbReference>
<dbReference type="Proteomes" id="UP000800981">
    <property type="component" value="Unassembled WGS sequence"/>
</dbReference>
<feature type="domain" description="CHAD" evidence="2">
    <location>
        <begin position="226"/>
        <end position="507"/>
    </location>
</feature>
<evidence type="ECO:0000259" key="1">
    <source>
        <dbReference type="PROSITE" id="PS51707"/>
    </source>
</evidence>
<protein>
    <submittedName>
        <fullName evidence="3">CYTH and CHAD domain-containing protein</fullName>
    </submittedName>
</protein>
<dbReference type="InterPro" id="IPR033469">
    <property type="entry name" value="CYTH-like_dom_sf"/>
</dbReference>
<dbReference type="RefSeq" id="WP_166282776.1">
    <property type="nucleotide sequence ID" value="NZ_JAANNP010000011.1"/>
</dbReference>
<dbReference type="Pfam" id="PF01928">
    <property type="entry name" value="CYTH"/>
    <property type="match status" value="1"/>
</dbReference>
<organism evidence="3 4">
    <name type="scientific">Motilibacter deserti</name>
    <dbReference type="NCBI Taxonomy" id="2714956"/>
    <lineage>
        <taxon>Bacteria</taxon>
        <taxon>Bacillati</taxon>
        <taxon>Actinomycetota</taxon>
        <taxon>Actinomycetes</taxon>
        <taxon>Motilibacterales</taxon>
        <taxon>Motilibacteraceae</taxon>
        <taxon>Motilibacter</taxon>
    </lineage>
</organism>
<feature type="domain" description="CYTH" evidence="1">
    <location>
        <begin position="13"/>
        <end position="213"/>
    </location>
</feature>
<dbReference type="SUPFAM" id="SSF55154">
    <property type="entry name" value="CYTH-like phosphatases"/>
    <property type="match status" value="1"/>
</dbReference>
<name>A0ABX0GZ30_9ACTN</name>
<evidence type="ECO:0000313" key="4">
    <source>
        <dbReference type="Proteomes" id="UP000800981"/>
    </source>
</evidence>
<dbReference type="SMART" id="SM01118">
    <property type="entry name" value="CYTH"/>
    <property type="match status" value="1"/>
</dbReference>
<dbReference type="PANTHER" id="PTHR39339">
    <property type="entry name" value="SLR1444 PROTEIN"/>
    <property type="match status" value="1"/>
</dbReference>
<dbReference type="EMBL" id="JAANNP010000011">
    <property type="protein sequence ID" value="NHC14849.1"/>
    <property type="molecule type" value="Genomic_DNA"/>
</dbReference>
<evidence type="ECO:0000259" key="2">
    <source>
        <dbReference type="PROSITE" id="PS51708"/>
    </source>
</evidence>
<comment type="caution">
    <text evidence="3">The sequence shown here is derived from an EMBL/GenBank/DDBJ whole genome shotgun (WGS) entry which is preliminary data.</text>
</comment>
<dbReference type="SMART" id="SM00880">
    <property type="entry name" value="CHAD"/>
    <property type="match status" value="1"/>
</dbReference>
<dbReference type="CDD" id="cd07374">
    <property type="entry name" value="CYTH-like_Pase"/>
    <property type="match status" value="1"/>
</dbReference>
<sequence>MPDAKDGPKPETYRESERKFRIHGLFALPDLAGAGPVSGVEERGTYDLTAVYHDTGDLRLAREGITLRRREGGSDAGWHLKLPVGGLGSGVRDELRLPLEAGEVGDVPQELRELVTAITRTAPLVAVATLQTKRVSRVLLTADGRELAELTDDDVSVVDGDRVVVKFHELELEDLEARPGELDESVERLLAAGAVPGEFASKAVRALGPMASAPSDIPRLPAVGPKDSAAVLVRAFIAEQARKLRENDLGVRRDAEDAVHQVRVAARRLRSGLKVFRPLLDREWADGLRAELKWLAGEFSAARDREVLRERLDESVKHLPHDVEPLAARSLIDRHLGKEADDGRERALAALRSDRYVALHDALVDAVNAPRLTKSAEKACADVLPPLVAKAWKRLDRDVKGLQLDGPDEEWHEARKAAKQVRYACEAVAPALGKPAKRLAKQVERVTEHLGEHMDASVAAHTLQGFAAGSHVGGRTGFALGLLYCEERAAMDLARHEFLDLWPEVADPKHRRWLRPT</sequence>
<dbReference type="PROSITE" id="PS51708">
    <property type="entry name" value="CHAD"/>
    <property type="match status" value="1"/>
</dbReference>
<dbReference type="Pfam" id="PF05235">
    <property type="entry name" value="CHAD"/>
    <property type="match status" value="1"/>
</dbReference>
<keyword evidence="4" id="KW-1185">Reference proteome</keyword>
<accession>A0ABX0GZ30</accession>
<dbReference type="Gene3D" id="1.40.20.10">
    <property type="entry name" value="CHAD domain"/>
    <property type="match status" value="1"/>
</dbReference>
<dbReference type="PANTHER" id="PTHR39339:SF1">
    <property type="entry name" value="CHAD DOMAIN-CONTAINING PROTEIN"/>
    <property type="match status" value="1"/>
</dbReference>
<gene>
    <name evidence="3" type="ORF">G9H71_13760</name>
</gene>
<dbReference type="InterPro" id="IPR038186">
    <property type="entry name" value="CHAD_dom_sf"/>
</dbReference>
<reference evidence="3 4" key="1">
    <citation type="submission" date="2020-03" db="EMBL/GenBank/DDBJ databases">
        <title>Two novel Motilibacter sp.</title>
        <authorList>
            <person name="Liu S."/>
        </authorList>
    </citation>
    <scope>NUCLEOTIDE SEQUENCE [LARGE SCALE GENOMIC DNA]</scope>
    <source>
        <strain evidence="3 4">E257</strain>
    </source>
</reference>
<proteinExistence type="predicted"/>
<dbReference type="InterPro" id="IPR023577">
    <property type="entry name" value="CYTH_domain"/>
</dbReference>
<dbReference type="Gene3D" id="2.40.320.10">
    <property type="entry name" value="Hypothetical Protein Pfu-838710-001"/>
    <property type="match status" value="1"/>
</dbReference>
<dbReference type="InterPro" id="IPR007899">
    <property type="entry name" value="CHAD_dom"/>
</dbReference>